<evidence type="ECO:0000256" key="1">
    <source>
        <dbReference type="ARBA" id="ARBA00022741"/>
    </source>
</evidence>
<accession>A0ABD2B1W8</accession>
<keyword evidence="7" id="KW-1185">Reference proteome</keyword>
<dbReference type="InterPro" id="IPR032628">
    <property type="entry name" value="AC_N"/>
</dbReference>
<dbReference type="Proteomes" id="UP001607302">
    <property type="component" value="Unassembled WGS sequence"/>
</dbReference>
<comment type="caution">
    <text evidence="6">The sequence shown here is derived from an EMBL/GenBank/DDBJ whole genome shotgun (WGS) entry which is preliminary data.</text>
</comment>
<organism evidence="6 7">
    <name type="scientific">Vespula squamosa</name>
    <name type="common">Southern yellow jacket</name>
    <name type="synonym">Wasp</name>
    <dbReference type="NCBI Taxonomy" id="30214"/>
    <lineage>
        <taxon>Eukaryota</taxon>
        <taxon>Metazoa</taxon>
        <taxon>Ecdysozoa</taxon>
        <taxon>Arthropoda</taxon>
        <taxon>Hexapoda</taxon>
        <taxon>Insecta</taxon>
        <taxon>Pterygota</taxon>
        <taxon>Neoptera</taxon>
        <taxon>Endopterygota</taxon>
        <taxon>Hymenoptera</taxon>
        <taxon>Apocrita</taxon>
        <taxon>Aculeata</taxon>
        <taxon>Vespoidea</taxon>
        <taxon>Vespidae</taxon>
        <taxon>Vespinae</taxon>
        <taxon>Vespula</taxon>
    </lineage>
</organism>
<feature type="transmembrane region" description="Helical" evidence="4">
    <location>
        <begin position="363"/>
        <end position="382"/>
    </location>
</feature>
<feature type="region of interest" description="Disordered" evidence="3">
    <location>
        <begin position="1"/>
        <end position="98"/>
    </location>
</feature>
<dbReference type="AlphaFoldDB" id="A0ABD2B1W8"/>
<feature type="compositionally biased region" description="Polar residues" evidence="3">
    <location>
        <begin position="29"/>
        <end position="43"/>
    </location>
</feature>
<dbReference type="GO" id="GO:0000166">
    <property type="term" value="F:nucleotide binding"/>
    <property type="evidence" value="ECO:0007669"/>
    <property type="project" value="UniProtKB-KW"/>
</dbReference>
<evidence type="ECO:0000313" key="6">
    <source>
        <dbReference type="EMBL" id="KAL2726710.1"/>
    </source>
</evidence>
<evidence type="ECO:0000259" key="5">
    <source>
        <dbReference type="Pfam" id="PF16214"/>
    </source>
</evidence>
<keyword evidence="4" id="KW-1133">Transmembrane helix</keyword>
<feature type="compositionally biased region" description="Low complexity" evidence="3">
    <location>
        <begin position="74"/>
        <end position="98"/>
    </location>
</feature>
<evidence type="ECO:0000313" key="7">
    <source>
        <dbReference type="Proteomes" id="UP001607302"/>
    </source>
</evidence>
<sequence length="402" mass="44061">MDNKSEIELPKRDWSHRLSLRGSRRSHQSEVAGSGRSTTGSLKSTRRWASLRQHTSNDGGKPRVELFLDPPGSKPSTPSSQPHTPHTPNTPKTPHTPVKKSNWEVIEHFTGPPRSSIITTNRGSEVAVSIDADGKEPTPEIVSSPEITPPTTECALSRFLSSLCASHRFKNLQVEMLYQRYFLRMNQSNMTHVLGLLVGLAFALGLLLIARLMLTNGEPLLTLLGRSENLALAITLVICIIVYAALAATISRPGVNEIWLAVVSGAVLFTLLALQVTLNIHLAFLHEIRQKNSEDNENRETSISLSLSSLSSPSFLPTASTSSSSLLSMSKELRTGGPLAATWSVCFFIYMAYALLPIRLRHACIAGICFSIVHLVGAMILYPQDYPAIMAHVSTTNQSYER</sequence>
<feature type="transmembrane region" description="Helical" evidence="4">
    <location>
        <begin position="190"/>
        <end position="210"/>
    </location>
</feature>
<protein>
    <submittedName>
        <fullName evidence="6">Adenylate cyclase type 6 isoform X1</fullName>
    </submittedName>
</protein>
<feature type="transmembrane region" description="Helical" evidence="4">
    <location>
        <begin position="230"/>
        <end position="251"/>
    </location>
</feature>
<dbReference type="GO" id="GO:0016829">
    <property type="term" value="F:lyase activity"/>
    <property type="evidence" value="ECO:0007669"/>
    <property type="project" value="UniProtKB-KW"/>
</dbReference>
<dbReference type="PANTHER" id="PTHR45627:SF16">
    <property type="entry name" value="ADENYLATE CYCLASE"/>
    <property type="match status" value="1"/>
</dbReference>
<feature type="transmembrane region" description="Helical" evidence="4">
    <location>
        <begin position="258"/>
        <end position="284"/>
    </location>
</feature>
<keyword evidence="4" id="KW-0472">Membrane</keyword>
<proteinExistence type="predicted"/>
<keyword evidence="2" id="KW-0456">Lyase</keyword>
<evidence type="ECO:0000256" key="2">
    <source>
        <dbReference type="ARBA" id="ARBA00023239"/>
    </source>
</evidence>
<feature type="compositionally biased region" description="Basic and acidic residues" evidence="3">
    <location>
        <begin position="1"/>
        <end position="16"/>
    </location>
</feature>
<keyword evidence="4" id="KW-0812">Transmembrane</keyword>
<feature type="domain" description="Adenylate cyclase N-terminal" evidence="5">
    <location>
        <begin position="144"/>
        <end position="276"/>
    </location>
</feature>
<gene>
    <name evidence="6" type="ORF">V1478_006988</name>
</gene>
<dbReference type="Pfam" id="PF16214">
    <property type="entry name" value="AC_N"/>
    <property type="match status" value="1"/>
</dbReference>
<dbReference type="EMBL" id="JAUDFV010000133">
    <property type="protein sequence ID" value="KAL2726710.1"/>
    <property type="molecule type" value="Genomic_DNA"/>
</dbReference>
<evidence type="ECO:0000256" key="3">
    <source>
        <dbReference type="SAM" id="MobiDB-lite"/>
    </source>
</evidence>
<feature type="transmembrane region" description="Helical" evidence="4">
    <location>
        <begin position="336"/>
        <end position="356"/>
    </location>
</feature>
<name>A0ABD2B1W8_VESSQ</name>
<dbReference type="PANTHER" id="PTHR45627">
    <property type="entry name" value="ADENYLATE CYCLASE TYPE 1"/>
    <property type="match status" value="1"/>
</dbReference>
<reference evidence="6 7" key="1">
    <citation type="journal article" date="2024" name="Ann. Entomol. Soc. Am.">
        <title>Genomic analyses of the southern and eastern yellowjacket wasps (Hymenoptera: Vespidae) reveal evolutionary signatures of social life.</title>
        <authorList>
            <person name="Catto M.A."/>
            <person name="Caine P.B."/>
            <person name="Orr S.E."/>
            <person name="Hunt B.G."/>
            <person name="Goodisman M.A.D."/>
        </authorList>
    </citation>
    <scope>NUCLEOTIDE SEQUENCE [LARGE SCALE GENOMIC DNA]</scope>
    <source>
        <strain evidence="6">233</strain>
        <tissue evidence="6">Head and thorax</tissue>
    </source>
</reference>
<keyword evidence="1" id="KW-0547">Nucleotide-binding</keyword>
<evidence type="ECO:0000256" key="4">
    <source>
        <dbReference type="SAM" id="Phobius"/>
    </source>
</evidence>